<feature type="transmembrane region" description="Helical" evidence="1">
    <location>
        <begin position="7"/>
        <end position="28"/>
    </location>
</feature>
<reference evidence="2 3" key="1">
    <citation type="submission" date="2018-12" db="EMBL/GenBank/DDBJ databases">
        <title>Lysinibacillus antri sp. nov., isolated from a cave soil.</title>
        <authorList>
            <person name="Narsing Rao M.P."/>
            <person name="Zhang H."/>
            <person name="Dong Z.-Y."/>
            <person name="Niu X.-K."/>
            <person name="Zhang K."/>
            <person name="Fang B.-Z."/>
            <person name="Kang Y.-Q."/>
            <person name="Xiao M."/>
            <person name="Li W.-J."/>
        </authorList>
    </citation>
    <scope>NUCLEOTIDE SEQUENCE [LARGE SCALE GENOMIC DNA]</scope>
    <source>
        <strain evidence="2 3">SYSU K30002</strain>
    </source>
</reference>
<evidence type="ECO:0008006" key="4">
    <source>
        <dbReference type="Google" id="ProtNLM"/>
    </source>
</evidence>
<feature type="transmembrane region" description="Helical" evidence="1">
    <location>
        <begin position="34"/>
        <end position="53"/>
    </location>
</feature>
<feature type="transmembrane region" description="Helical" evidence="1">
    <location>
        <begin position="94"/>
        <end position="115"/>
    </location>
</feature>
<keyword evidence="1" id="KW-1133">Transmembrane helix</keyword>
<keyword evidence="1" id="KW-0812">Transmembrane</keyword>
<sequence length="124" mass="13823">MFNTMKFFQAIGVSILLTVVVTFIVSLIPFGSVGFLLLFQMILIYGSVGFFCARWNPATPYTAAYLGAVLLSFSSFLLYQFVFNIFIFADPDGIGRSMSLAVVFSLLFAYITVLIRKKREGVLT</sequence>
<dbReference type="Proteomes" id="UP000287910">
    <property type="component" value="Unassembled WGS sequence"/>
</dbReference>
<organism evidence="2 3">
    <name type="scientific">Lysinibacillus antri</name>
    <dbReference type="NCBI Taxonomy" id="2498145"/>
    <lineage>
        <taxon>Bacteria</taxon>
        <taxon>Bacillati</taxon>
        <taxon>Bacillota</taxon>
        <taxon>Bacilli</taxon>
        <taxon>Bacillales</taxon>
        <taxon>Bacillaceae</taxon>
        <taxon>Lysinibacillus</taxon>
    </lineage>
</organism>
<protein>
    <recommendedName>
        <fullName evidence="4">Permease</fullName>
    </recommendedName>
</protein>
<evidence type="ECO:0000313" key="3">
    <source>
        <dbReference type="Proteomes" id="UP000287910"/>
    </source>
</evidence>
<evidence type="ECO:0000313" key="2">
    <source>
        <dbReference type="EMBL" id="RUL54222.1"/>
    </source>
</evidence>
<comment type="caution">
    <text evidence="2">The sequence shown here is derived from an EMBL/GenBank/DDBJ whole genome shotgun (WGS) entry which is preliminary data.</text>
</comment>
<dbReference type="RefSeq" id="WP_126658291.1">
    <property type="nucleotide sequence ID" value="NZ_RYYR01000007.1"/>
</dbReference>
<name>A0A432LD73_9BACI</name>
<gene>
    <name evidence="2" type="ORF">EK386_06840</name>
</gene>
<dbReference type="EMBL" id="RYYR01000007">
    <property type="protein sequence ID" value="RUL54222.1"/>
    <property type="molecule type" value="Genomic_DNA"/>
</dbReference>
<keyword evidence="3" id="KW-1185">Reference proteome</keyword>
<dbReference type="AlphaFoldDB" id="A0A432LD73"/>
<proteinExistence type="predicted"/>
<keyword evidence="1" id="KW-0472">Membrane</keyword>
<accession>A0A432LD73</accession>
<feature type="transmembrane region" description="Helical" evidence="1">
    <location>
        <begin position="65"/>
        <end position="88"/>
    </location>
</feature>
<evidence type="ECO:0000256" key="1">
    <source>
        <dbReference type="SAM" id="Phobius"/>
    </source>
</evidence>